<organism evidence="1 2">
    <name type="scientific">Aegilops tauschii subsp. strangulata</name>
    <name type="common">Goatgrass</name>
    <dbReference type="NCBI Taxonomy" id="200361"/>
    <lineage>
        <taxon>Eukaryota</taxon>
        <taxon>Viridiplantae</taxon>
        <taxon>Streptophyta</taxon>
        <taxon>Embryophyta</taxon>
        <taxon>Tracheophyta</taxon>
        <taxon>Spermatophyta</taxon>
        <taxon>Magnoliopsida</taxon>
        <taxon>Liliopsida</taxon>
        <taxon>Poales</taxon>
        <taxon>Poaceae</taxon>
        <taxon>BOP clade</taxon>
        <taxon>Pooideae</taxon>
        <taxon>Triticodae</taxon>
        <taxon>Triticeae</taxon>
        <taxon>Triticinae</taxon>
        <taxon>Aegilops</taxon>
    </lineage>
</organism>
<reference evidence="2" key="1">
    <citation type="journal article" date="2014" name="Science">
        <title>Ancient hybridizations among the ancestral genomes of bread wheat.</title>
        <authorList>
            <consortium name="International Wheat Genome Sequencing Consortium,"/>
            <person name="Marcussen T."/>
            <person name="Sandve S.R."/>
            <person name="Heier L."/>
            <person name="Spannagl M."/>
            <person name="Pfeifer M."/>
            <person name="Jakobsen K.S."/>
            <person name="Wulff B.B."/>
            <person name="Steuernagel B."/>
            <person name="Mayer K.F."/>
            <person name="Olsen O.A."/>
        </authorList>
    </citation>
    <scope>NUCLEOTIDE SEQUENCE [LARGE SCALE GENOMIC DNA]</scope>
    <source>
        <strain evidence="2">cv. AL8/78</strain>
    </source>
</reference>
<accession>A0A453ISI4</accession>
<evidence type="ECO:0000313" key="1">
    <source>
        <dbReference type="EnsemblPlants" id="AET4Gv20661900.7"/>
    </source>
</evidence>
<reference evidence="1" key="3">
    <citation type="journal article" date="2017" name="Nature">
        <title>Genome sequence of the progenitor of the wheat D genome Aegilops tauschii.</title>
        <authorList>
            <person name="Luo M.C."/>
            <person name="Gu Y.Q."/>
            <person name="Puiu D."/>
            <person name="Wang H."/>
            <person name="Twardziok S.O."/>
            <person name="Deal K.R."/>
            <person name="Huo N."/>
            <person name="Zhu T."/>
            <person name="Wang L."/>
            <person name="Wang Y."/>
            <person name="McGuire P.E."/>
            <person name="Liu S."/>
            <person name="Long H."/>
            <person name="Ramasamy R.K."/>
            <person name="Rodriguez J.C."/>
            <person name="Van S.L."/>
            <person name="Yuan L."/>
            <person name="Wang Z."/>
            <person name="Xia Z."/>
            <person name="Xiao L."/>
            <person name="Anderson O.D."/>
            <person name="Ouyang S."/>
            <person name="Liang Y."/>
            <person name="Zimin A.V."/>
            <person name="Pertea G."/>
            <person name="Qi P."/>
            <person name="Bennetzen J.L."/>
            <person name="Dai X."/>
            <person name="Dawson M.W."/>
            <person name="Muller H.G."/>
            <person name="Kugler K."/>
            <person name="Rivarola-Duarte L."/>
            <person name="Spannagl M."/>
            <person name="Mayer K.F.X."/>
            <person name="Lu F.H."/>
            <person name="Bevan M.W."/>
            <person name="Leroy P."/>
            <person name="Li P."/>
            <person name="You F.M."/>
            <person name="Sun Q."/>
            <person name="Liu Z."/>
            <person name="Lyons E."/>
            <person name="Wicker T."/>
            <person name="Salzberg S.L."/>
            <person name="Devos K.M."/>
            <person name="Dvorak J."/>
        </authorList>
    </citation>
    <scope>NUCLEOTIDE SEQUENCE [LARGE SCALE GENOMIC DNA]</scope>
    <source>
        <strain evidence="1">cv. AL8/78</strain>
    </source>
</reference>
<keyword evidence="2" id="KW-1185">Reference proteome</keyword>
<dbReference type="Proteomes" id="UP000015105">
    <property type="component" value="Chromosome 4D"/>
</dbReference>
<dbReference type="AlphaFoldDB" id="A0A453ISI4"/>
<proteinExistence type="predicted"/>
<dbReference type="EnsemblPlants" id="AET4Gv20661900.7">
    <property type="protein sequence ID" value="AET4Gv20661900.7"/>
    <property type="gene ID" value="AET4Gv20661900"/>
</dbReference>
<reference evidence="1" key="5">
    <citation type="journal article" date="2021" name="G3 (Bethesda)">
        <title>Aegilops tauschii genome assembly Aet v5.0 features greater sequence contiguity and improved annotation.</title>
        <authorList>
            <person name="Wang L."/>
            <person name="Zhu T."/>
            <person name="Rodriguez J.C."/>
            <person name="Deal K.R."/>
            <person name="Dubcovsky J."/>
            <person name="McGuire P.E."/>
            <person name="Lux T."/>
            <person name="Spannagl M."/>
            <person name="Mayer K.F.X."/>
            <person name="Baldrich P."/>
            <person name="Meyers B.C."/>
            <person name="Huo N."/>
            <person name="Gu Y.Q."/>
            <person name="Zhou H."/>
            <person name="Devos K.M."/>
            <person name="Bennetzen J.L."/>
            <person name="Unver T."/>
            <person name="Budak H."/>
            <person name="Gulick P.J."/>
            <person name="Galiba G."/>
            <person name="Kalapos B."/>
            <person name="Nelson D.R."/>
            <person name="Li P."/>
            <person name="You F.M."/>
            <person name="Luo M.C."/>
            <person name="Dvorak J."/>
        </authorList>
    </citation>
    <scope>NUCLEOTIDE SEQUENCE [LARGE SCALE GENOMIC DNA]</scope>
    <source>
        <strain evidence="1">cv. AL8/78</strain>
    </source>
</reference>
<evidence type="ECO:0000313" key="2">
    <source>
        <dbReference type="Proteomes" id="UP000015105"/>
    </source>
</evidence>
<sequence>MLVKLRWNFISGPRCYAYCELCYSVRMKHGDDICRPSGFHGNNFVLFLFVHCTTKPGFL</sequence>
<reference evidence="1" key="4">
    <citation type="submission" date="2019-03" db="UniProtKB">
        <authorList>
            <consortium name="EnsemblPlants"/>
        </authorList>
    </citation>
    <scope>IDENTIFICATION</scope>
</reference>
<dbReference type="Gramene" id="AET4Gv20661900.7">
    <property type="protein sequence ID" value="AET4Gv20661900.7"/>
    <property type="gene ID" value="AET4Gv20661900"/>
</dbReference>
<reference evidence="2" key="2">
    <citation type="journal article" date="2017" name="Nat. Plants">
        <title>The Aegilops tauschii genome reveals multiple impacts of transposons.</title>
        <authorList>
            <person name="Zhao G."/>
            <person name="Zou C."/>
            <person name="Li K."/>
            <person name="Wang K."/>
            <person name="Li T."/>
            <person name="Gao L."/>
            <person name="Zhang X."/>
            <person name="Wang H."/>
            <person name="Yang Z."/>
            <person name="Liu X."/>
            <person name="Jiang W."/>
            <person name="Mao L."/>
            <person name="Kong X."/>
            <person name="Jiao Y."/>
            <person name="Jia J."/>
        </authorList>
    </citation>
    <scope>NUCLEOTIDE SEQUENCE [LARGE SCALE GENOMIC DNA]</scope>
    <source>
        <strain evidence="2">cv. AL8/78</strain>
    </source>
</reference>
<name>A0A453ISI4_AEGTS</name>
<protein>
    <submittedName>
        <fullName evidence="1">Uncharacterized protein</fullName>
    </submittedName>
</protein>